<dbReference type="InterPro" id="IPR051158">
    <property type="entry name" value="Metallophosphoesterase_sf"/>
</dbReference>
<dbReference type="SUPFAM" id="SSF56300">
    <property type="entry name" value="Metallo-dependent phosphatases"/>
    <property type="match status" value="1"/>
</dbReference>
<dbReference type="PANTHER" id="PTHR31302:SF0">
    <property type="entry name" value="TRANSMEMBRANE PROTEIN WITH METALLOPHOSPHOESTERASE DOMAIN"/>
    <property type="match status" value="1"/>
</dbReference>
<evidence type="ECO:0000256" key="1">
    <source>
        <dbReference type="SAM" id="MobiDB-lite"/>
    </source>
</evidence>
<organism evidence="3 4">
    <name type="scientific">Vibrio ordalii FS-238</name>
    <dbReference type="NCBI Taxonomy" id="617133"/>
    <lineage>
        <taxon>Bacteria</taxon>
        <taxon>Pseudomonadati</taxon>
        <taxon>Pseudomonadota</taxon>
        <taxon>Gammaproteobacteria</taxon>
        <taxon>Vibrionales</taxon>
        <taxon>Vibrionaceae</taxon>
        <taxon>Vibrio</taxon>
    </lineage>
</organism>
<evidence type="ECO:0000313" key="4">
    <source>
        <dbReference type="Proteomes" id="UP000094808"/>
    </source>
</evidence>
<comment type="caution">
    <text evidence="3">The sequence shown here is derived from an EMBL/GenBank/DDBJ whole genome shotgun (WGS) entry which is preliminary data.</text>
</comment>
<dbReference type="Gene3D" id="3.40.50.300">
    <property type="entry name" value="P-loop containing nucleotide triphosphate hydrolases"/>
    <property type="match status" value="1"/>
</dbReference>
<dbReference type="Pfam" id="PF00149">
    <property type="entry name" value="Metallophos"/>
    <property type="match status" value="1"/>
</dbReference>
<dbReference type="PANTHER" id="PTHR31302">
    <property type="entry name" value="TRANSMEMBRANE PROTEIN WITH METALLOPHOSPHOESTERASE DOMAIN-RELATED"/>
    <property type="match status" value="1"/>
</dbReference>
<evidence type="ECO:0000313" key="3">
    <source>
        <dbReference type="EMBL" id="OEE33020.1"/>
    </source>
</evidence>
<dbReference type="InterPro" id="IPR003593">
    <property type="entry name" value="AAA+_ATPase"/>
</dbReference>
<gene>
    <name evidence="3" type="ORF">A1QS_08130</name>
</gene>
<proteinExistence type="predicted"/>
<dbReference type="InterPro" id="IPR027417">
    <property type="entry name" value="P-loop_NTPase"/>
</dbReference>
<dbReference type="AlphaFoldDB" id="A0A853R0H3"/>
<feature type="domain" description="AAA+ ATPase" evidence="2">
    <location>
        <begin position="360"/>
        <end position="500"/>
    </location>
</feature>
<accession>A0A853R0H3</accession>
<keyword evidence="4" id="KW-1185">Reference proteome</keyword>
<dbReference type="Gene3D" id="3.60.21.10">
    <property type="match status" value="1"/>
</dbReference>
<feature type="region of interest" description="Disordered" evidence="1">
    <location>
        <begin position="768"/>
        <end position="797"/>
    </location>
</feature>
<dbReference type="InterPro" id="IPR029052">
    <property type="entry name" value="Metallo-depent_PP-like"/>
</dbReference>
<dbReference type="RefSeq" id="WP_017045601.1">
    <property type="nucleotide sequence ID" value="NZ_AJYS02000248.1"/>
</dbReference>
<dbReference type="Proteomes" id="UP000094808">
    <property type="component" value="Unassembled WGS sequence"/>
</dbReference>
<name>A0A853R0H3_9VIBR</name>
<dbReference type="SUPFAM" id="SSF52540">
    <property type="entry name" value="P-loop containing nucleoside triphosphate hydrolases"/>
    <property type="match status" value="1"/>
</dbReference>
<dbReference type="EMBL" id="AJYS02000248">
    <property type="protein sequence ID" value="OEE33020.1"/>
    <property type="molecule type" value="Genomic_DNA"/>
</dbReference>
<dbReference type="InterPro" id="IPR004843">
    <property type="entry name" value="Calcineurin-like_PHP"/>
</dbReference>
<feature type="compositionally biased region" description="Acidic residues" evidence="1">
    <location>
        <begin position="772"/>
        <end position="790"/>
    </location>
</feature>
<dbReference type="SMART" id="SM00382">
    <property type="entry name" value="AAA"/>
    <property type="match status" value="1"/>
</dbReference>
<protein>
    <recommendedName>
        <fullName evidence="2">AAA+ ATPase domain-containing protein</fullName>
    </recommendedName>
</protein>
<sequence length="1013" mass="116287">MDSELFVVISDIHARENNCEEVNNRLTELKEWIKRKCIRGDYGSVVILVAGDIAFSGSSEEYDLVFSSFKSLSEDFKIILTPGNHDHDFSKYSGKARETLISVKGIPLDESVYQIVTAGQQDYFDFDSKICNVEVSCSTLLSKEFTLSNNLSIQTINTAWCSQIHEKGGELTIPVEQLIESTDEKDIKVVFFHHPLSWLEPNNHKEVRNFMNSNRNIIISGHEHIENSFKVETDNNKTLIVETCSFHDPNVGDNGFVSFSIENEDILIEKHVWDGELFNCLESKRRSDIIDSGSMYFNGFKVKDSYYEMLVDVGTGFSHPEKDELNINDIFIYQNVKNLDSHSATTIKRESSQDIFSKYPESNIALSGEESTGKTTLLKKLCLDTLSDGKFSVFLDGSEVKRADRFRDNKLEEYIGTQYEEFSFDKLLSTNQERYVFIDNFNLIRGDEKSLLKLISTLEKYFTKLILTVSDSYTLNHDKIKGDGILNDSFTKLEILKLGHASRWELISKWNNLKNECRESTQELIVKTDHANKEISRVIGKNYIPSTPFFLLTMLQSMDTSISAELNTSSYGHYYHYLITCSLGLAGVKKDKLDGIFTYITELSYFFYESEDKELSRDELWNFNSKINDEYTLKIDCDARLTQLVSAKIIKENNGYYSFRYPYVYYYFLSKYLSDNLSDDGVQNIVSNLISGLDKRKNMNTLMFLTHHSKDNRILDGIVGHSKTILSDCNTSQLDEDVLFINNIIDELNLEEFVFVDGSVQENRINAAKEQEEYEDIQDDHDEDSYDSENNENTKSPLNDLLRDFNLAFKSVDLIGQLTRNYHESLKTEPKINLITEAIEAPLRALEAILKIMREDHETLLDMLKKRIQEEFDVPEKSKGEIDLIARQLVFNMVRVVSFAIIKKISSAIGSRDLIPLIEKAYCNENKSNAVRLVELSVQLDLGNLGSIEKIKKMSKDFQVNSVSGNILRDLIAEYLYMFEDSERNRKAVCSAVQINYIPMQSNQQKKLLSKTS</sequence>
<dbReference type="Pfam" id="PF24406">
    <property type="entry name" value="nSTAND_NTPase4"/>
    <property type="match status" value="1"/>
</dbReference>
<reference evidence="3 4" key="1">
    <citation type="journal article" date="2012" name="Science">
        <title>Ecological populations of bacteria act as socially cohesive units of antibiotic production and resistance.</title>
        <authorList>
            <person name="Cordero O.X."/>
            <person name="Wildschutte H."/>
            <person name="Kirkup B."/>
            <person name="Proehl S."/>
            <person name="Ngo L."/>
            <person name="Hussain F."/>
            <person name="Le Roux F."/>
            <person name="Mincer T."/>
            <person name="Polz M.F."/>
        </authorList>
    </citation>
    <scope>NUCLEOTIDE SEQUENCE [LARGE SCALE GENOMIC DNA]</scope>
    <source>
        <strain evidence="3 4">FS-238</strain>
    </source>
</reference>
<evidence type="ECO:0000259" key="2">
    <source>
        <dbReference type="SMART" id="SM00382"/>
    </source>
</evidence>
<dbReference type="GO" id="GO:0016787">
    <property type="term" value="F:hydrolase activity"/>
    <property type="evidence" value="ECO:0007669"/>
    <property type="project" value="InterPro"/>
</dbReference>
<dbReference type="InterPro" id="IPR057123">
    <property type="entry name" value="STAND_NTPase4_dom"/>
</dbReference>